<dbReference type="PANTHER" id="PTHR13678">
    <property type="entry name" value="VACUOLAR PROTEIN SORTING-ASSOCIATED PROTEIN 37"/>
    <property type="match status" value="1"/>
</dbReference>
<accession>A0A7S4DPE4</accession>
<reference evidence="9" key="1">
    <citation type="submission" date="2021-01" db="EMBL/GenBank/DDBJ databases">
        <authorList>
            <person name="Corre E."/>
            <person name="Pelletier E."/>
            <person name="Niang G."/>
            <person name="Scheremetjew M."/>
            <person name="Finn R."/>
            <person name="Kale V."/>
            <person name="Holt S."/>
            <person name="Cochrane G."/>
            <person name="Meng A."/>
            <person name="Brown T."/>
            <person name="Cohen L."/>
        </authorList>
    </citation>
    <scope>NUCLEOTIDE SEQUENCE</scope>
    <source>
        <strain evidence="9">CCCM811</strain>
    </source>
</reference>
<evidence type="ECO:0000313" key="9">
    <source>
        <dbReference type="EMBL" id="CAE0662550.1"/>
    </source>
</evidence>
<dbReference type="GO" id="GO:0000813">
    <property type="term" value="C:ESCRT I complex"/>
    <property type="evidence" value="ECO:0007669"/>
    <property type="project" value="UniProtKB-ARBA"/>
</dbReference>
<dbReference type="AlphaFoldDB" id="A0A7S4DPE4"/>
<dbReference type="GO" id="GO:0006623">
    <property type="term" value="P:protein targeting to vacuole"/>
    <property type="evidence" value="ECO:0007669"/>
    <property type="project" value="TreeGrafter"/>
</dbReference>
<evidence type="ECO:0000259" key="8">
    <source>
        <dbReference type="PROSITE" id="PS51314"/>
    </source>
</evidence>
<protein>
    <recommendedName>
        <fullName evidence="8">VPS37 C-terminal domain-containing protein</fullName>
    </recommendedName>
</protein>
<keyword evidence="7" id="KW-0175">Coiled coil</keyword>
<dbReference type="EMBL" id="HBIV01019545">
    <property type="protein sequence ID" value="CAE0662550.1"/>
    <property type="molecule type" value="Transcribed_RNA"/>
</dbReference>
<keyword evidence="3 6" id="KW-0813">Transport</keyword>
<evidence type="ECO:0000256" key="7">
    <source>
        <dbReference type="SAM" id="Coils"/>
    </source>
</evidence>
<keyword evidence="4" id="KW-0967">Endosome</keyword>
<dbReference type="SUPFAM" id="SSF54495">
    <property type="entry name" value="UBC-like"/>
    <property type="match status" value="1"/>
</dbReference>
<dbReference type="Pfam" id="PF07200">
    <property type="entry name" value="Mod_r"/>
    <property type="match status" value="1"/>
</dbReference>
<dbReference type="InterPro" id="IPR016135">
    <property type="entry name" value="UBQ-conjugating_enzyme/RWD"/>
</dbReference>
<proteinExistence type="inferred from homology"/>
<evidence type="ECO:0000256" key="5">
    <source>
        <dbReference type="ARBA" id="ARBA00022927"/>
    </source>
</evidence>
<dbReference type="PROSITE" id="PS51314">
    <property type="entry name" value="VPS37_C"/>
    <property type="match status" value="1"/>
</dbReference>
<dbReference type="CDD" id="cd00195">
    <property type="entry name" value="UBCc_UEV"/>
    <property type="match status" value="1"/>
</dbReference>
<keyword evidence="5 6" id="KW-0653">Protein transport</keyword>
<evidence type="ECO:0000256" key="3">
    <source>
        <dbReference type="ARBA" id="ARBA00022448"/>
    </source>
</evidence>
<dbReference type="SUPFAM" id="SSF140111">
    <property type="entry name" value="Endosomal sorting complex assembly domain"/>
    <property type="match status" value="1"/>
</dbReference>
<name>A0A7S4DPE4_9EUKA</name>
<dbReference type="InterPro" id="IPR009851">
    <property type="entry name" value="Mod_r"/>
</dbReference>
<evidence type="ECO:0000256" key="6">
    <source>
        <dbReference type="PROSITE-ProRule" id="PRU00646"/>
    </source>
</evidence>
<sequence length="359" mass="41397">MFRRARKPVSERARLVQEFKQAFPGAKPNSTDTAFDIPVNTRSGLIDVQMTLPMGFPDSPPTFVSRTPIRHHLFNTHMQYQIRHWNRGSRCSLILETLRLFIKPAPWISLVNLLKSLIAELVRTPPVLLTNNANRNPTYRSPITYAAPMAKPMPPPQPFTPAPVVQPRPRANDMTVEVTPKPRQPEYTPPRIDTSFYMLDGFNTEELRKLLSSDEKKDALVESLGIFSSGDKKKEELYTEVEDLAEKNLRQKPDFEIKRDELEKLRTKEQEMREKLVKLSASQNELQKKFSVESLRKQLSSLVTAADEASEEILQKYNDSEMELDAYIKEYIKARSLFHRRSAKQERINLMNNNGNPAF</sequence>
<evidence type="ECO:0000256" key="2">
    <source>
        <dbReference type="ARBA" id="ARBA00007617"/>
    </source>
</evidence>
<dbReference type="GO" id="GO:0043162">
    <property type="term" value="P:ubiquitin-dependent protein catabolic process via the multivesicular body sorting pathway"/>
    <property type="evidence" value="ECO:0007669"/>
    <property type="project" value="TreeGrafter"/>
</dbReference>
<dbReference type="Gene3D" id="1.10.287.660">
    <property type="entry name" value="Helix hairpin bin"/>
    <property type="match status" value="1"/>
</dbReference>
<dbReference type="PANTHER" id="PTHR13678:SF2">
    <property type="entry name" value="VACUOLAR PROTEIN SORTING-ASSOCIATED PROTEIN 37A"/>
    <property type="match status" value="1"/>
</dbReference>
<feature type="domain" description="VPS37 C-terminal" evidence="8">
    <location>
        <begin position="273"/>
        <end position="359"/>
    </location>
</feature>
<organism evidence="9">
    <name type="scientific">Lotharella globosa</name>
    <dbReference type="NCBI Taxonomy" id="91324"/>
    <lineage>
        <taxon>Eukaryota</taxon>
        <taxon>Sar</taxon>
        <taxon>Rhizaria</taxon>
        <taxon>Cercozoa</taxon>
        <taxon>Chlorarachniophyceae</taxon>
        <taxon>Lotharella</taxon>
    </lineage>
</organism>
<evidence type="ECO:0000256" key="1">
    <source>
        <dbReference type="ARBA" id="ARBA00004177"/>
    </source>
</evidence>
<dbReference type="InterPro" id="IPR037202">
    <property type="entry name" value="ESCRT_assembly_dom"/>
</dbReference>
<comment type="subcellular location">
    <subcellularLocation>
        <location evidence="1">Endosome</location>
    </subcellularLocation>
</comment>
<gene>
    <name evidence="9" type="ORF">LGLO00237_LOCUS14151</name>
</gene>
<dbReference type="InterPro" id="IPR029012">
    <property type="entry name" value="Helix_hairpin_bin_sf"/>
</dbReference>
<feature type="coiled-coil region" evidence="7">
    <location>
        <begin position="255"/>
        <end position="312"/>
    </location>
</feature>
<dbReference type="GO" id="GO:0006612">
    <property type="term" value="P:protein targeting to membrane"/>
    <property type="evidence" value="ECO:0007669"/>
    <property type="project" value="TreeGrafter"/>
</dbReference>
<comment type="similarity">
    <text evidence="2">Belongs to the VPS37 family.</text>
</comment>
<evidence type="ECO:0000256" key="4">
    <source>
        <dbReference type="ARBA" id="ARBA00022753"/>
    </source>
</evidence>